<gene>
    <name evidence="1" type="ORF">QFC24_001144</name>
</gene>
<dbReference type="EMBL" id="JASBWV010000003">
    <property type="protein sequence ID" value="KAJ9126913.1"/>
    <property type="molecule type" value="Genomic_DNA"/>
</dbReference>
<sequence length="283" mass="31640">MTSNNLAAILGHRLTWRYARTLSVDGFVSAITTITLHNGAYLLPGTSASRSVFRPTMGGLSKVFIRHTGADVRTQTSIREICRYISPVRSRMNIEQLKALRKDLVINISEQVHIPFWLLELPRILLVEPTLCLDFVIPGRMNEQLLLQLITKLIRIYKSVWHSIRTSRARLGQPASTEFFTLHNVVQPDTGRVVACPYLVTFAISPSRDQFQVLVLRSAIGDEAPTVILEENYPRPLPPPQQQQAQPVNVNANARRMEVVIDGEGSGDESDGSSLTELSSDEE</sequence>
<proteinExistence type="predicted"/>
<keyword evidence="2" id="KW-1185">Reference proteome</keyword>
<reference evidence="1" key="1">
    <citation type="submission" date="2023-04" db="EMBL/GenBank/DDBJ databases">
        <title>Draft Genome sequencing of Naganishia species isolated from polar environments using Oxford Nanopore Technology.</title>
        <authorList>
            <person name="Leo P."/>
            <person name="Venkateswaran K."/>
        </authorList>
    </citation>
    <scope>NUCLEOTIDE SEQUENCE</scope>
    <source>
        <strain evidence="1">DBVPG 5303</strain>
    </source>
</reference>
<name>A0ACC2XSR4_9TREE</name>
<evidence type="ECO:0000313" key="1">
    <source>
        <dbReference type="EMBL" id="KAJ9126913.1"/>
    </source>
</evidence>
<organism evidence="1 2">
    <name type="scientific">Naganishia onofrii</name>
    <dbReference type="NCBI Taxonomy" id="1851511"/>
    <lineage>
        <taxon>Eukaryota</taxon>
        <taxon>Fungi</taxon>
        <taxon>Dikarya</taxon>
        <taxon>Basidiomycota</taxon>
        <taxon>Agaricomycotina</taxon>
        <taxon>Tremellomycetes</taxon>
        <taxon>Filobasidiales</taxon>
        <taxon>Filobasidiaceae</taxon>
        <taxon>Naganishia</taxon>
    </lineage>
</organism>
<dbReference type="Proteomes" id="UP001234202">
    <property type="component" value="Unassembled WGS sequence"/>
</dbReference>
<comment type="caution">
    <text evidence="1">The sequence shown here is derived from an EMBL/GenBank/DDBJ whole genome shotgun (WGS) entry which is preliminary data.</text>
</comment>
<evidence type="ECO:0000313" key="2">
    <source>
        <dbReference type="Proteomes" id="UP001234202"/>
    </source>
</evidence>
<protein>
    <submittedName>
        <fullName evidence="1">Uncharacterized protein</fullName>
    </submittedName>
</protein>
<accession>A0ACC2XSR4</accession>